<reference evidence="1 2" key="1">
    <citation type="submission" date="2016-10" db="EMBL/GenBank/DDBJ databases">
        <title>Draft genome sequence of Methylobacterium extorquens CP3, a seed endophyte of Crotalaria pumila with plant growth-promoting and metal tolerance properties.</title>
        <authorList>
            <person name="Sanchez-Lopez A.S."/>
            <person name="Van Hamme J.D."/>
            <person name="Thijs S."/>
            <person name="Mcammond B.M."/>
            <person name="Stevens V."/>
            <person name="Gonzalez-Chavez M.D.C."/>
            <person name="Vangronsveld J."/>
        </authorList>
    </citation>
    <scope>NUCLEOTIDE SEQUENCE [LARGE SCALE GENOMIC DNA]</scope>
    <source>
        <strain evidence="1 2">CP3</strain>
    </source>
</reference>
<name>A0A1S1P3J0_METEX</name>
<accession>A0A1S1P3J0</accession>
<sequence length="62" mass="6650">MPLDMAGELLGFLVSGIDRHWRVDCDAPIALAALPLEAGPTLFECDPGWALDADSLEAAVRR</sequence>
<dbReference type="EMBL" id="MNAO01000150">
    <property type="protein sequence ID" value="OHV16220.1"/>
    <property type="molecule type" value="Genomic_DNA"/>
</dbReference>
<protein>
    <submittedName>
        <fullName evidence="1">Uncharacterized protein</fullName>
    </submittedName>
</protein>
<evidence type="ECO:0000313" key="1">
    <source>
        <dbReference type="EMBL" id="OHV16220.1"/>
    </source>
</evidence>
<proteinExistence type="predicted"/>
<gene>
    <name evidence="1" type="ORF">BK022_13520</name>
</gene>
<dbReference type="AlphaFoldDB" id="A0A1S1P3J0"/>
<comment type="caution">
    <text evidence="1">The sequence shown here is derived from an EMBL/GenBank/DDBJ whole genome shotgun (WGS) entry which is preliminary data.</text>
</comment>
<dbReference type="Proteomes" id="UP000180215">
    <property type="component" value="Unassembled WGS sequence"/>
</dbReference>
<evidence type="ECO:0000313" key="2">
    <source>
        <dbReference type="Proteomes" id="UP000180215"/>
    </source>
</evidence>
<organism evidence="1 2">
    <name type="scientific">Methylorubrum extorquens</name>
    <name type="common">Methylobacterium dichloromethanicum</name>
    <name type="synonym">Methylobacterium extorquens</name>
    <dbReference type="NCBI Taxonomy" id="408"/>
    <lineage>
        <taxon>Bacteria</taxon>
        <taxon>Pseudomonadati</taxon>
        <taxon>Pseudomonadota</taxon>
        <taxon>Alphaproteobacteria</taxon>
        <taxon>Hyphomicrobiales</taxon>
        <taxon>Methylobacteriaceae</taxon>
        <taxon>Methylorubrum</taxon>
    </lineage>
</organism>